<proteinExistence type="predicted"/>
<dbReference type="STRING" id="1005944.SAMN05192576_1659"/>
<reference evidence="1 2" key="1">
    <citation type="submission" date="2016-10" db="EMBL/GenBank/DDBJ databases">
        <authorList>
            <person name="de Groot N.N."/>
        </authorList>
    </citation>
    <scope>NUCLEOTIDE SEQUENCE [LARGE SCALE GENOMIC DNA]</scope>
    <source>
        <strain evidence="1 2">CGMCC 1.11147</strain>
    </source>
</reference>
<evidence type="ECO:0000313" key="2">
    <source>
        <dbReference type="Proteomes" id="UP000199004"/>
    </source>
</evidence>
<accession>A0A1G9Z9G1</accession>
<evidence type="ECO:0000313" key="1">
    <source>
        <dbReference type="EMBL" id="SDN18052.1"/>
    </source>
</evidence>
<gene>
    <name evidence="1" type="ORF">SAMN05192576_1659</name>
</gene>
<protein>
    <submittedName>
        <fullName evidence="1">Uncharacterized protein</fullName>
    </submittedName>
</protein>
<dbReference type="AlphaFoldDB" id="A0A1G9Z9G1"/>
<name>A0A1G9Z9G1_9ACTN</name>
<organism evidence="1 2">
    <name type="scientific">Nocardioides szechwanensis</name>
    <dbReference type="NCBI Taxonomy" id="1005944"/>
    <lineage>
        <taxon>Bacteria</taxon>
        <taxon>Bacillati</taxon>
        <taxon>Actinomycetota</taxon>
        <taxon>Actinomycetes</taxon>
        <taxon>Propionibacteriales</taxon>
        <taxon>Nocardioidaceae</taxon>
        <taxon>Nocardioides</taxon>
    </lineage>
</organism>
<dbReference type="Proteomes" id="UP000199004">
    <property type="component" value="Unassembled WGS sequence"/>
</dbReference>
<dbReference type="EMBL" id="FNIC01000002">
    <property type="protein sequence ID" value="SDN18052.1"/>
    <property type="molecule type" value="Genomic_DNA"/>
</dbReference>
<keyword evidence="2" id="KW-1185">Reference proteome</keyword>
<sequence length="44" mass="4825">MIIEGASLSEVDHDCESPRGSIYLDAVDLEGRTLLRVTKIEVPP</sequence>